<reference evidence="4 5" key="1">
    <citation type="submission" date="2019-08" db="EMBL/GenBank/DDBJ databases">
        <authorList>
            <person name="Liang Q."/>
        </authorList>
    </citation>
    <scope>NUCLEOTIDE SEQUENCE [LARGE SCALE GENOMIC DNA]</scope>
    <source>
        <strain evidence="4 5">V1718</strain>
    </source>
</reference>
<sequence length="259" mass="28889">MELFETHAHLDVLEDLETELEQARAAGIHEFMLPAVSPFNWQACIEIARAHTGIYFGLGIHPQCVRELTDAEASDALKSLPDLIRSSGARAIGELGLDWRWDSDPDARARQERIFLEQLDIAAETGLPPIIHCLDAHGRFLELWKSHPCRKNTPGIMHSYSGSAEMVAEYVRENLYISYSGAVTWTHAKRVPKACKATPLDRLLIETDAPYQPPHPLEEGPNRLPRLTRVVEVVAELLGLSNAEVAQITTQNARTVFGL</sequence>
<feature type="binding site" evidence="3">
    <location>
        <position position="158"/>
    </location>
    <ligand>
        <name>a divalent metal cation</name>
        <dbReference type="ChEBI" id="CHEBI:60240"/>
        <label>2</label>
    </ligand>
</feature>
<name>A0A5B8XNF8_9DELT</name>
<dbReference type="EMBL" id="CP042467">
    <property type="protein sequence ID" value="QED26657.1"/>
    <property type="molecule type" value="Genomic_DNA"/>
</dbReference>
<dbReference type="CDD" id="cd01310">
    <property type="entry name" value="TatD_DNAse"/>
    <property type="match status" value="1"/>
</dbReference>
<dbReference type="OrthoDB" id="9810005at2"/>
<dbReference type="GO" id="GO:0046872">
    <property type="term" value="F:metal ion binding"/>
    <property type="evidence" value="ECO:0007669"/>
    <property type="project" value="UniProtKB-KW"/>
</dbReference>
<evidence type="ECO:0000256" key="2">
    <source>
        <dbReference type="ARBA" id="ARBA00022801"/>
    </source>
</evidence>
<feature type="binding site" evidence="3">
    <location>
        <position position="208"/>
    </location>
    <ligand>
        <name>a divalent metal cation</name>
        <dbReference type="ChEBI" id="CHEBI:60240"/>
        <label>1</label>
    </ligand>
</feature>
<evidence type="ECO:0000256" key="3">
    <source>
        <dbReference type="PIRSR" id="PIRSR005902-1"/>
    </source>
</evidence>
<evidence type="ECO:0000256" key="1">
    <source>
        <dbReference type="ARBA" id="ARBA00022723"/>
    </source>
</evidence>
<dbReference type="Proteomes" id="UP000321595">
    <property type="component" value="Chromosome"/>
</dbReference>
<gene>
    <name evidence="4" type="ORF">FRD01_05230</name>
</gene>
<evidence type="ECO:0000313" key="5">
    <source>
        <dbReference type="Proteomes" id="UP000321595"/>
    </source>
</evidence>
<dbReference type="FunFam" id="3.20.20.140:FF:000005">
    <property type="entry name" value="TatD family hydrolase"/>
    <property type="match status" value="1"/>
</dbReference>
<evidence type="ECO:0000313" key="4">
    <source>
        <dbReference type="EMBL" id="QED26657.1"/>
    </source>
</evidence>
<organism evidence="4 5">
    <name type="scientific">Microvenator marinus</name>
    <dbReference type="NCBI Taxonomy" id="2600177"/>
    <lineage>
        <taxon>Bacteria</taxon>
        <taxon>Deltaproteobacteria</taxon>
        <taxon>Bradymonadales</taxon>
        <taxon>Microvenatoraceae</taxon>
        <taxon>Microvenator</taxon>
    </lineage>
</organism>
<dbReference type="InterPro" id="IPR032466">
    <property type="entry name" value="Metal_Hydrolase"/>
</dbReference>
<proteinExistence type="predicted"/>
<dbReference type="KEGG" id="bbae:FRD01_05230"/>
<accession>A0A5B8XNF8</accession>
<feature type="binding site" evidence="3">
    <location>
        <position position="7"/>
    </location>
    <ligand>
        <name>a divalent metal cation</name>
        <dbReference type="ChEBI" id="CHEBI:60240"/>
        <label>1</label>
    </ligand>
</feature>
<feature type="binding site" evidence="3">
    <location>
        <position position="94"/>
    </location>
    <ligand>
        <name>a divalent metal cation</name>
        <dbReference type="ChEBI" id="CHEBI:60240"/>
        <label>1</label>
    </ligand>
</feature>
<dbReference type="PIRSF" id="PIRSF005902">
    <property type="entry name" value="DNase_TatD"/>
    <property type="match status" value="1"/>
</dbReference>
<dbReference type="Pfam" id="PF01026">
    <property type="entry name" value="TatD_DNase"/>
    <property type="match status" value="1"/>
</dbReference>
<feature type="binding site" evidence="3">
    <location>
        <position position="132"/>
    </location>
    <ligand>
        <name>a divalent metal cation</name>
        <dbReference type="ChEBI" id="CHEBI:60240"/>
        <label>2</label>
    </ligand>
</feature>
<protein>
    <submittedName>
        <fullName evidence="4">TatD family deoxyribonuclease</fullName>
    </submittedName>
</protein>
<dbReference type="PANTHER" id="PTHR46124:SF3">
    <property type="entry name" value="HYDROLASE"/>
    <property type="match status" value="1"/>
</dbReference>
<keyword evidence="2" id="KW-0378">Hydrolase</keyword>
<keyword evidence="1 3" id="KW-0479">Metal-binding</keyword>
<dbReference type="InterPro" id="IPR001130">
    <property type="entry name" value="TatD-like"/>
</dbReference>
<keyword evidence="5" id="KW-1185">Reference proteome</keyword>
<dbReference type="Gene3D" id="3.20.20.140">
    <property type="entry name" value="Metal-dependent hydrolases"/>
    <property type="match status" value="1"/>
</dbReference>
<dbReference type="RefSeq" id="WP_146958283.1">
    <property type="nucleotide sequence ID" value="NZ_CP042467.1"/>
</dbReference>
<dbReference type="SUPFAM" id="SSF51556">
    <property type="entry name" value="Metallo-dependent hydrolases"/>
    <property type="match status" value="1"/>
</dbReference>
<dbReference type="AlphaFoldDB" id="A0A5B8XNF8"/>
<feature type="binding site" evidence="3">
    <location>
        <position position="9"/>
    </location>
    <ligand>
        <name>a divalent metal cation</name>
        <dbReference type="ChEBI" id="CHEBI:60240"/>
        <label>1</label>
    </ligand>
</feature>
<dbReference type="PANTHER" id="PTHR46124">
    <property type="entry name" value="D-AMINOACYL-TRNA DEACYLASE"/>
    <property type="match status" value="1"/>
</dbReference>
<dbReference type="GO" id="GO:0016788">
    <property type="term" value="F:hydrolase activity, acting on ester bonds"/>
    <property type="evidence" value="ECO:0007669"/>
    <property type="project" value="InterPro"/>
</dbReference>
<dbReference type="GO" id="GO:0005829">
    <property type="term" value="C:cytosol"/>
    <property type="evidence" value="ECO:0007669"/>
    <property type="project" value="TreeGrafter"/>
</dbReference>